<reference evidence="4" key="4">
    <citation type="journal article" date="2015" name="G3 (Bethesda)">
        <title>Genome sequences of three phytopathogenic species of the Magnaporthaceae family of fungi.</title>
        <authorList>
            <person name="Okagaki L.H."/>
            <person name="Nunes C.C."/>
            <person name="Sailsbery J."/>
            <person name="Clay B."/>
            <person name="Brown D."/>
            <person name="John T."/>
            <person name="Oh Y."/>
            <person name="Young N."/>
            <person name="Fitzgerald M."/>
            <person name="Haas B.J."/>
            <person name="Zeng Q."/>
            <person name="Young S."/>
            <person name="Adiconis X."/>
            <person name="Fan L."/>
            <person name="Levin J.Z."/>
            <person name="Mitchell T.K."/>
            <person name="Okubara P.A."/>
            <person name="Farman M.L."/>
            <person name="Kohn L.M."/>
            <person name="Birren B."/>
            <person name="Ma L.-J."/>
            <person name="Dean R.A."/>
        </authorList>
    </citation>
    <scope>NUCLEOTIDE SEQUENCE</scope>
    <source>
        <strain evidence="4">R3-111a-1</strain>
    </source>
</reference>
<name>J3NZD3_GAET3</name>
<keyword evidence="2" id="KW-0812">Transmembrane</keyword>
<dbReference type="HOGENOM" id="CLU_1015797_0_0_1"/>
<evidence type="ECO:0000313" key="3">
    <source>
        <dbReference type="EMBL" id="EJT76716.1"/>
    </source>
</evidence>
<feature type="compositionally biased region" description="Basic and acidic residues" evidence="1">
    <location>
        <begin position="24"/>
        <end position="36"/>
    </location>
</feature>
<evidence type="ECO:0000256" key="2">
    <source>
        <dbReference type="SAM" id="Phobius"/>
    </source>
</evidence>
<feature type="transmembrane region" description="Helical" evidence="2">
    <location>
        <begin position="151"/>
        <end position="175"/>
    </location>
</feature>
<feature type="transmembrane region" description="Helical" evidence="2">
    <location>
        <begin position="110"/>
        <end position="130"/>
    </location>
</feature>
<dbReference type="GeneID" id="20347090"/>
<sequence>MSRTKGSLVAGGNKGRRSNPQPQKTRETWAEDDRVHPPFPTELGIAPLRRRQRCQLSSATCVRHATSPVRAVCALPGDVVSQKDACTRRNWRGFDHDAPAMGLGDLDFDLGWLAGWSFCIGLLHAGYASSTGMTISMAEEDKYPSAQVSKAMVMAIVINTIGGLLFLAPLMFVLLVQPTLTVFKSAAGSPGAAIALPLPLMVLAIFVWRRLHHSSVALHLGLCPQRCHPGRPVVEQGPRYARPASQCYDTFHGYPDHPGTDPALSPEFKNGLAT</sequence>
<dbReference type="Proteomes" id="UP000006039">
    <property type="component" value="Unassembled WGS sequence"/>
</dbReference>
<dbReference type="RefSeq" id="XP_009222716.1">
    <property type="nucleotide sequence ID" value="XM_009224452.1"/>
</dbReference>
<keyword evidence="2" id="KW-0472">Membrane</keyword>
<keyword evidence="5" id="KW-1185">Reference proteome</keyword>
<evidence type="ECO:0000256" key="1">
    <source>
        <dbReference type="SAM" id="MobiDB-lite"/>
    </source>
</evidence>
<dbReference type="EMBL" id="GL385397">
    <property type="protein sequence ID" value="EJT76716.1"/>
    <property type="molecule type" value="Genomic_DNA"/>
</dbReference>
<dbReference type="EnsemblFungi" id="EJT76716">
    <property type="protein sequence ID" value="EJT76716"/>
    <property type="gene ID" value="GGTG_06632"/>
</dbReference>
<dbReference type="VEuPathDB" id="FungiDB:GGTG_06632"/>
<dbReference type="AlphaFoldDB" id="J3NZD3"/>
<reference evidence="4" key="5">
    <citation type="submission" date="2018-04" db="UniProtKB">
        <authorList>
            <consortium name="EnsemblFungi"/>
        </authorList>
    </citation>
    <scope>IDENTIFICATION</scope>
    <source>
        <strain evidence="4">R3-111a-1</strain>
    </source>
</reference>
<evidence type="ECO:0000313" key="4">
    <source>
        <dbReference type="EnsemblFungi" id="EJT76716"/>
    </source>
</evidence>
<reference evidence="3" key="2">
    <citation type="submission" date="2010-07" db="EMBL/GenBank/DDBJ databases">
        <authorList>
            <consortium name="The Broad Institute Genome Sequencing Platform"/>
            <consortium name="Broad Institute Genome Sequencing Center for Infectious Disease"/>
            <person name="Ma L.-J."/>
            <person name="Dead R."/>
            <person name="Young S."/>
            <person name="Zeng Q."/>
            <person name="Koehrsen M."/>
            <person name="Alvarado L."/>
            <person name="Berlin A."/>
            <person name="Chapman S.B."/>
            <person name="Chen Z."/>
            <person name="Freedman E."/>
            <person name="Gellesch M."/>
            <person name="Goldberg J."/>
            <person name="Griggs A."/>
            <person name="Gujja S."/>
            <person name="Heilman E.R."/>
            <person name="Heiman D."/>
            <person name="Hepburn T."/>
            <person name="Howarth C."/>
            <person name="Jen D."/>
            <person name="Larson L."/>
            <person name="Mehta T."/>
            <person name="Neiman D."/>
            <person name="Pearson M."/>
            <person name="Roberts A."/>
            <person name="Saif S."/>
            <person name="Shea T."/>
            <person name="Shenoy N."/>
            <person name="Sisk P."/>
            <person name="Stolte C."/>
            <person name="Sykes S."/>
            <person name="Walk T."/>
            <person name="White J."/>
            <person name="Yandava C."/>
            <person name="Haas B."/>
            <person name="Nusbaum C."/>
            <person name="Birren B."/>
        </authorList>
    </citation>
    <scope>NUCLEOTIDE SEQUENCE</scope>
    <source>
        <strain evidence="3">R3-111a-1</strain>
    </source>
</reference>
<feature type="region of interest" description="Disordered" evidence="1">
    <location>
        <begin position="1"/>
        <end position="42"/>
    </location>
</feature>
<organism evidence="3">
    <name type="scientific">Gaeumannomyces tritici (strain R3-111a-1)</name>
    <name type="common">Wheat and barley take-all root rot fungus</name>
    <name type="synonym">Gaeumannomyces graminis var. tritici</name>
    <dbReference type="NCBI Taxonomy" id="644352"/>
    <lineage>
        <taxon>Eukaryota</taxon>
        <taxon>Fungi</taxon>
        <taxon>Dikarya</taxon>
        <taxon>Ascomycota</taxon>
        <taxon>Pezizomycotina</taxon>
        <taxon>Sordariomycetes</taxon>
        <taxon>Sordariomycetidae</taxon>
        <taxon>Magnaporthales</taxon>
        <taxon>Magnaporthaceae</taxon>
        <taxon>Gaeumannomyces</taxon>
    </lineage>
</organism>
<dbReference type="STRING" id="644352.J3NZD3"/>
<keyword evidence="2" id="KW-1133">Transmembrane helix</keyword>
<protein>
    <submittedName>
        <fullName evidence="3 4">Uncharacterized protein</fullName>
    </submittedName>
</protein>
<gene>
    <name evidence="4" type="primary">20347090</name>
    <name evidence="3" type="ORF">GGTG_06632</name>
</gene>
<reference evidence="5" key="1">
    <citation type="submission" date="2010-07" db="EMBL/GenBank/DDBJ databases">
        <title>The genome sequence of Gaeumannomyces graminis var. tritici strain R3-111a-1.</title>
        <authorList>
            <consortium name="The Broad Institute Genome Sequencing Platform"/>
            <person name="Ma L.-J."/>
            <person name="Dead R."/>
            <person name="Young S."/>
            <person name="Zeng Q."/>
            <person name="Koehrsen M."/>
            <person name="Alvarado L."/>
            <person name="Berlin A."/>
            <person name="Chapman S.B."/>
            <person name="Chen Z."/>
            <person name="Freedman E."/>
            <person name="Gellesch M."/>
            <person name="Goldberg J."/>
            <person name="Griggs A."/>
            <person name="Gujja S."/>
            <person name="Heilman E.R."/>
            <person name="Heiman D."/>
            <person name="Hepburn T."/>
            <person name="Howarth C."/>
            <person name="Jen D."/>
            <person name="Larson L."/>
            <person name="Mehta T."/>
            <person name="Neiman D."/>
            <person name="Pearson M."/>
            <person name="Roberts A."/>
            <person name="Saif S."/>
            <person name="Shea T."/>
            <person name="Shenoy N."/>
            <person name="Sisk P."/>
            <person name="Stolte C."/>
            <person name="Sykes S."/>
            <person name="Walk T."/>
            <person name="White J."/>
            <person name="Yandava C."/>
            <person name="Haas B."/>
            <person name="Nusbaum C."/>
            <person name="Birren B."/>
        </authorList>
    </citation>
    <scope>NUCLEOTIDE SEQUENCE [LARGE SCALE GENOMIC DNA]</scope>
    <source>
        <strain evidence="5">R3-111a-1</strain>
    </source>
</reference>
<reference evidence="3" key="3">
    <citation type="submission" date="2010-09" db="EMBL/GenBank/DDBJ databases">
        <title>Annotation of Gaeumannomyces graminis var. tritici R3-111a-1.</title>
        <authorList>
            <consortium name="The Broad Institute Genome Sequencing Platform"/>
            <person name="Ma L.-J."/>
            <person name="Dead R."/>
            <person name="Young S.K."/>
            <person name="Zeng Q."/>
            <person name="Gargeya S."/>
            <person name="Fitzgerald M."/>
            <person name="Haas B."/>
            <person name="Abouelleil A."/>
            <person name="Alvarado L."/>
            <person name="Arachchi H.M."/>
            <person name="Berlin A."/>
            <person name="Brown A."/>
            <person name="Chapman S.B."/>
            <person name="Chen Z."/>
            <person name="Dunbar C."/>
            <person name="Freedman E."/>
            <person name="Gearin G."/>
            <person name="Gellesch M."/>
            <person name="Goldberg J."/>
            <person name="Griggs A."/>
            <person name="Gujja S."/>
            <person name="Heiman D."/>
            <person name="Howarth C."/>
            <person name="Larson L."/>
            <person name="Lui A."/>
            <person name="MacDonald P.J.P."/>
            <person name="Mehta T."/>
            <person name="Montmayeur A."/>
            <person name="Murphy C."/>
            <person name="Neiman D."/>
            <person name="Pearson M."/>
            <person name="Priest M."/>
            <person name="Roberts A."/>
            <person name="Saif S."/>
            <person name="Shea T."/>
            <person name="Shenoy N."/>
            <person name="Sisk P."/>
            <person name="Stolte C."/>
            <person name="Sykes S."/>
            <person name="Yandava C."/>
            <person name="Wortman J."/>
            <person name="Nusbaum C."/>
            <person name="Birren B."/>
        </authorList>
    </citation>
    <scope>NUCLEOTIDE SEQUENCE</scope>
    <source>
        <strain evidence="3">R3-111a-1</strain>
    </source>
</reference>
<accession>J3NZD3</accession>
<evidence type="ECO:0000313" key="5">
    <source>
        <dbReference type="Proteomes" id="UP000006039"/>
    </source>
</evidence>
<feature type="transmembrane region" description="Helical" evidence="2">
    <location>
        <begin position="187"/>
        <end position="208"/>
    </location>
</feature>
<proteinExistence type="predicted"/>
<dbReference type="eggNOG" id="KOG1289">
    <property type="taxonomic scope" value="Eukaryota"/>
</dbReference>